<feature type="compositionally biased region" description="Basic and acidic residues" evidence="1">
    <location>
        <begin position="49"/>
        <end position="58"/>
    </location>
</feature>
<keyword evidence="4" id="KW-1185">Reference proteome</keyword>
<dbReference type="EMBL" id="VIEB01000799">
    <property type="protein sequence ID" value="TQD80649.1"/>
    <property type="molecule type" value="Genomic_DNA"/>
</dbReference>
<protein>
    <submittedName>
        <fullName evidence="2">Uncharacterized protein</fullName>
    </submittedName>
</protein>
<dbReference type="EMBL" id="VIEB01000435">
    <property type="protein sequence ID" value="TQD91026.1"/>
    <property type="molecule type" value="Genomic_DNA"/>
</dbReference>
<organism evidence="2 4">
    <name type="scientific">Malus baccata</name>
    <name type="common">Siberian crab apple</name>
    <name type="synonym">Pyrus baccata</name>
    <dbReference type="NCBI Taxonomy" id="106549"/>
    <lineage>
        <taxon>Eukaryota</taxon>
        <taxon>Viridiplantae</taxon>
        <taxon>Streptophyta</taxon>
        <taxon>Embryophyta</taxon>
        <taxon>Tracheophyta</taxon>
        <taxon>Spermatophyta</taxon>
        <taxon>Magnoliopsida</taxon>
        <taxon>eudicotyledons</taxon>
        <taxon>Gunneridae</taxon>
        <taxon>Pentapetalae</taxon>
        <taxon>rosids</taxon>
        <taxon>fabids</taxon>
        <taxon>Rosales</taxon>
        <taxon>Rosaceae</taxon>
        <taxon>Amygdaloideae</taxon>
        <taxon>Maleae</taxon>
        <taxon>Malus</taxon>
    </lineage>
</organism>
<evidence type="ECO:0000313" key="4">
    <source>
        <dbReference type="Proteomes" id="UP000315295"/>
    </source>
</evidence>
<evidence type="ECO:0000313" key="2">
    <source>
        <dbReference type="EMBL" id="TQD80649.1"/>
    </source>
</evidence>
<sequence length="58" mass="6012">MGNIEVEPGSGGGSDGGAGEKVKEVVRESYGKGRDKVGDSAESAAKIEGISEKELFRR</sequence>
<evidence type="ECO:0000256" key="1">
    <source>
        <dbReference type="SAM" id="MobiDB-lite"/>
    </source>
</evidence>
<dbReference type="AlphaFoldDB" id="A0A540L2U0"/>
<name>A0A540L2U0_MALBA</name>
<dbReference type="Proteomes" id="UP000315295">
    <property type="component" value="Unassembled WGS sequence"/>
</dbReference>
<evidence type="ECO:0000313" key="3">
    <source>
        <dbReference type="EMBL" id="TQD91026.1"/>
    </source>
</evidence>
<proteinExistence type="predicted"/>
<reference evidence="2 4" key="1">
    <citation type="journal article" date="2019" name="G3 (Bethesda)">
        <title>Sequencing of a Wild Apple (Malus baccata) Genome Unravels the Differences Between Cultivated and Wild Apple Species Regarding Disease Resistance and Cold Tolerance.</title>
        <authorList>
            <person name="Chen X."/>
        </authorList>
    </citation>
    <scope>NUCLEOTIDE SEQUENCE [LARGE SCALE GENOMIC DNA]</scope>
    <source>
        <strain evidence="4">cv. Shandingzi</strain>
        <tissue evidence="2">Leaves</tissue>
    </source>
</reference>
<gene>
    <name evidence="3" type="ORF">C1H46_023413</name>
    <name evidence="2" type="ORF">C1H46_033828</name>
</gene>
<feature type="region of interest" description="Disordered" evidence="1">
    <location>
        <begin position="1"/>
        <end position="58"/>
    </location>
</feature>
<accession>A0A540L2U0</accession>
<comment type="caution">
    <text evidence="2">The sequence shown here is derived from an EMBL/GenBank/DDBJ whole genome shotgun (WGS) entry which is preliminary data.</text>
</comment>
<feature type="compositionally biased region" description="Basic and acidic residues" evidence="1">
    <location>
        <begin position="18"/>
        <end position="39"/>
    </location>
</feature>